<protein>
    <recommendedName>
        <fullName evidence="3">Histidine kinase domain-containing protein</fullName>
    </recommendedName>
</protein>
<dbReference type="PANTHER" id="PTHR43065">
    <property type="entry name" value="SENSOR HISTIDINE KINASE"/>
    <property type="match status" value="1"/>
</dbReference>
<dbReference type="eggNOG" id="COG4191">
    <property type="taxonomic scope" value="Bacteria"/>
</dbReference>
<dbReference type="Pfam" id="PF02518">
    <property type="entry name" value="HATPase_c"/>
    <property type="match status" value="1"/>
</dbReference>
<keyword evidence="5" id="KW-1185">Reference proteome</keyword>
<accession>S3BHU3</accession>
<evidence type="ECO:0000256" key="2">
    <source>
        <dbReference type="SAM" id="SignalP"/>
    </source>
</evidence>
<reference evidence="4 5" key="1">
    <citation type="submission" date="2013-04" db="EMBL/GenBank/DDBJ databases">
        <title>The Genome Sequence of Sutterella wadsworthensis HGA0223.</title>
        <authorList>
            <consortium name="The Broad Institute Genomics Platform"/>
            <person name="Earl A."/>
            <person name="Ward D."/>
            <person name="Feldgarden M."/>
            <person name="Gevers D."/>
            <person name="Schmidt T.M."/>
            <person name="Dover J."/>
            <person name="Dai D."/>
            <person name="Walker B."/>
            <person name="Young S."/>
            <person name="Zeng Q."/>
            <person name="Gargeya S."/>
            <person name="Fitzgerald M."/>
            <person name="Haas B."/>
            <person name="Abouelleil A."/>
            <person name="Allen A.W."/>
            <person name="Alvarado L."/>
            <person name="Arachchi H.M."/>
            <person name="Berlin A.M."/>
            <person name="Chapman S.B."/>
            <person name="Gainer-Dewar J."/>
            <person name="Goldberg J."/>
            <person name="Griggs A."/>
            <person name="Gujja S."/>
            <person name="Hansen M."/>
            <person name="Howarth C."/>
            <person name="Imamovic A."/>
            <person name="Ireland A."/>
            <person name="Larimer J."/>
            <person name="McCowan C."/>
            <person name="Murphy C."/>
            <person name="Pearson M."/>
            <person name="Poon T.W."/>
            <person name="Priest M."/>
            <person name="Roberts A."/>
            <person name="Saif S."/>
            <person name="Shea T."/>
            <person name="Sisk P."/>
            <person name="Sykes S."/>
            <person name="Wortman J."/>
            <person name="Nusbaum C."/>
            <person name="Birren B."/>
        </authorList>
    </citation>
    <scope>NUCLEOTIDE SEQUENCE [LARGE SCALE GENOMIC DNA]</scope>
    <source>
        <strain evidence="4 5">HGA0223</strain>
    </source>
</reference>
<dbReference type="GO" id="GO:0000155">
    <property type="term" value="F:phosphorelay sensor kinase activity"/>
    <property type="evidence" value="ECO:0007669"/>
    <property type="project" value="InterPro"/>
</dbReference>
<dbReference type="PATRIC" id="fig|1203554.3.peg.778"/>
<evidence type="ECO:0000259" key="3">
    <source>
        <dbReference type="PROSITE" id="PS50109"/>
    </source>
</evidence>
<dbReference type="SUPFAM" id="SSF47384">
    <property type="entry name" value="Homodimeric domain of signal transducing histidine kinase"/>
    <property type="match status" value="1"/>
</dbReference>
<proteinExistence type="predicted"/>
<evidence type="ECO:0000313" key="5">
    <source>
        <dbReference type="Proteomes" id="UP000014400"/>
    </source>
</evidence>
<dbReference type="RefSeq" id="WP_016474115.1">
    <property type="nucleotide sequence ID" value="NZ_KE150480.1"/>
</dbReference>
<feature type="region of interest" description="Disordered" evidence="1">
    <location>
        <begin position="683"/>
        <end position="706"/>
    </location>
</feature>
<organism evidence="4 5">
    <name type="scientific">Sutterella wadsworthensis HGA0223</name>
    <dbReference type="NCBI Taxonomy" id="1203554"/>
    <lineage>
        <taxon>Bacteria</taxon>
        <taxon>Pseudomonadati</taxon>
        <taxon>Pseudomonadota</taxon>
        <taxon>Betaproteobacteria</taxon>
        <taxon>Burkholderiales</taxon>
        <taxon>Sutterellaceae</taxon>
        <taxon>Sutterella</taxon>
    </lineage>
</organism>
<dbReference type="Proteomes" id="UP000014400">
    <property type="component" value="Unassembled WGS sequence"/>
</dbReference>
<dbReference type="InterPro" id="IPR036097">
    <property type="entry name" value="HisK_dim/P_sf"/>
</dbReference>
<dbReference type="PANTHER" id="PTHR43065:SF42">
    <property type="entry name" value="TWO-COMPONENT SENSOR PPRA"/>
    <property type="match status" value="1"/>
</dbReference>
<dbReference type="Gene3D" id="1.10.287.130">
    <property type="match status" value="1"/>
</dbReference>
<sequence length="706" mass="77759">MSVLFPSCIRQRSRLLPTLCRRTTLLLLVLAFTPSLAALPNSTGTGQTRLAFPVPTAQPDTPTNLVHQGHQEPQPAQEPRSASNISESAHRAHRTDALSSATAQIFQNRPLRVGIISLWEQPVTTEALMNTLETIEKAFAPYSVEIYPRIPSPKLEHLIETGNIDVFIASSGFSMRMSPHGVLPVATLITDLQPNPNTGVATTFLVRADEENIKTIADLKDKRLSASYASAFMSYRTGLGEIAVRGYDPEHFFSDIHFTGDSENAAIASRLDTHKADVAMVRACWLEHQPPEVRARYRVLEPREDPTLHCIHTSRTYPNIMVSVLEGSAPGAAHVIARTLLSIKEIAPGHHWGVATDLRPVNRLYRELKIENFAYLRDITFKDWLTKNLAWCVLAAAMILGLAFHSWRVGYLVRVRTAELEASIEEERKSQFRLEEMRGRMERMQKATIVGQLSNLIAHELAQPLAAVQYYLDGMKTLLSRQPLNTAMLEKSRIGIEQGLERTKAIVAKVRGYSRNQTRRDRTVSLKTTIDNVLTAISPEMQRSVAFKCVSVEGIEVLGDALELELLMRNLIKNAFEAAASAASDNTSNAQEVPSVSVRTQPDPTDKTDRSVLITIENTGLQMTNAAFNELTTPLITTKAAGHGLGVPIAIAIAEASGGRLTFFERPQGGVIAQVRLLRAGSYPSKNTAGTESSSSSHYDIPPQAS</sequence>
<dbReference type="SMART" id="SM00387">
    <property type="entry name" value="HATPase_c"/>
    <property type="match status" value="1"/>
</dbReference>
<feature type="region of interest" description="Disordered" evidence="1">
    <location>
        <begin position="583"/>
        <end position="608"/>
    </location>
</feature>
<dbReference type="SUPFAM" id="SSF55874">
    <property type="entry name" value="ATPase domain of HSP90 chaperone/DNA topoisomerase II/histidine kinase"/>
    <property type="match status" value="1"/>
</dbReference>
<feature type="signal peptide" evidence="2">
    <location>
        <begin position="1"/>
        <end position="37"/>
    </location>
</feature>
<dbReference type="PROSITE" id="PS50109">
    <property type="entry name" value="HIS_KIN"/>
    <property type="match status" value="1"/>
</dbReference>
<dbReference type="Gene3D" id="3.30.565.10">
    <property type="entry name" value="Histidine kinase-like ATPase, C-terminal domain"/>
    <property type="match status" value="1"/>
</dbReference>
<dbReference type="Pfam" id="PF12974">
    <property type="entry name" value="Phosphonate-bd"/>
    <property type="match status" value="1"/>
</dbReference>
<dbReference type="EMBL" id="ATCF01000012">
    <property type="protein sequence ID" value="EPD99971.1"/>
    <property type="molecule type" value="Genomic_DNA"/>
</dbReference>
<name>S3BHU3_9BURK</name>
<evidence type="ECO:0000313" key="4">
    <source>
        <dbReference type="EMBL" id="EPD99971.1"/>
    </source>
</evidence>
<dbReference type="STRING" id="1203554.HMPREF1476_00777"/>
<dbReference type="SUPFAM" id="SSF53850">
    <property type="entry name" value="Periplasmic binding protein-like II"/>
    <property type="match status" value="1"/>
</dbReference>
<dbReference type="InterPro" id="IPR036890">
    <property type="entry name" value="HATPase_C_sf"/>
</dbReference>
<keyword evidence="2" id="KW-0732">Signal</keyword>
<dbReference type="AlphaFoldDB" id="S3BHU3"/>
<evidence type="ECO:0000256" key="1">
    <source>
        <dbReference type="SAM" id="MobiDB-lite"/>
    </source>
</evidence>
<comment type="caution">
    <text evidence="4">The sequence shown here is derived from an EMBL/GenBank/DDBJ whole genome shotgun (WGS) entry which is preliminary data.</text>
</comment>
<feature type="region of interest" description="Disordered" evidence="1">
    <location>
        <begin position="43"/>
        <end position="94"/>
    </location>
</feature>
<dbReference type="InterPro" id="IPR005467">
    <property type="entry name" value="His_kinase_dom"/>
</dbReference>
<gene>
    <name evidence="4" type="ORF">HMPREF1476_00777</name>
</gene>
<feature type="compositionally biased region" description="Polar residues" evidence="1">
    <location>
        <begin position="684"/>
        <end position="698"/>
    </location>
</feature>
<feature type="chain" id="PRO_5004506261" description="Histidine kinase domain-containing protein" evidence="2">
    <location>
        <begin position="38"/>
        <end position="706"/>
    </location>
</feature>
<feature type="compositionally biased region" description="Polar residues" evidence="1">
    <location>
        <begin position="591"/>
        <end position="603"/>
    </location>
</feature>
<dbReference type="Gene3D" id="3.40.190.10">
    <property type="entry name" value="Periplasmic binding protein-like II"/>
    <property type="match status" value="1"/>
</dbReference>
<dbReference type="InterPro" id="IPR003594">
    <property type="entry name" value="HATPase_dom"/>
</dbReference>
<dbReference type="HOGENOM" id="CLU_011260_2_0_4"/>
<feature type="domain" description="Histidine kinase" evidence="3">
    <location>
        <begin position="456"/>
        <end position="681"/>
    </location>
</feature>